<dbReference type="OrthoDB" id="21443at2759"/>
<dbReference type="PANTHER" id="PTHR14523:SF1">
    <property type="entry name" value="HOMOLOGOUS RECOMBINATION OB-FOLD PROTEIN"/>
    <property type="match status" value="1"/>
</dbReference>
<gene>
    <name evidence="3" type="ORF">THRCLA_20526</name>
</gene>
<organism evidence="3 4">
    <name type="scientific">Thraustotheca clavata</name>
    <dbReference type="NCBI Taxonomy" id="74557"/>
    <lineage>
        <taxon>Eukaryota</taxon>
        <taxon>Sar</taxon>
        <taxon>Stramenopiles</taxon>
        <taxon>Oomycota</taxon>
        <taxon>Saprolegniomycetes</taxon>
        <taxon>Saprolegniales</taxon>
        <taxon>Achlyaceae</taxon>
        <taxon>Thraustotheca</taxon>
    </lineage>
</organism>
<keyword evidence="4" id="KW-1185">Reference proteome</keyword>
<accession>A0A1W0A6H8</accession>
<feature type="compositionally biased region" description="Pro residues" evidence="1">
    <location>
        <begin position="282"/>
        <end position="291"/>
    </location>
</feature>
<feature type="domain" description="Homologous recombination OB-fold protein OB-fold" evidence="2">
    <location>
        <begin position="115"/>
        <end position="173"/>
    </location>
</feature>
<evidence type="ECO:0000313" key="4">
    <source>
        <dbReference type="Proteomes" id="UP000243217"/>
    </source>
</evidence>
<evidence type="ECO:0000259" key="2">
    <source>
        <dbReference type="Pfam" id="PF15072"/>
    </source>
</evidence>
<name>A0A1W0A6H8_9STRA</name>
<feature type="compositionally biased region" description="Low complexity" evidence="1">
    <location>
        <begin position="265"/>
        <end position="277"/>
    </location>
</feature>
<dbReference type="InterPro" id="IPR028045">
    <property type="entry name" value="HROB"/>
</dbReference>
<feature type="region of interest" description="Disordered" evidence="1">
    <location>
        <begin position="252"/>
        <end position="322"/>
    </location>
</feature>
<dbReference type="Proteomes" id="UP000243217">
    <property type="component" value="Unassembled WGS sequence"/>
</dbReference>
<comment type="caution">
    <text evidence="3">The sequence shown here is derived from an EMBL/GenBank/DDBJ whole genome shotgun (WGS) entry which is preliminary data.</text>
</comment>
<evidence type="ECO:0000313" key="3">
    <source>
        <dbReference type="EMBL" id="OQS05799.1"/>
    </source>
</evidence>
<dbReference type="Pfam" id="PF15072">
    <property type="entry name" value="HROB"/>
    <property type="match status" value="1"/>
</dbReference>
<dbReference type="AlphaFoldDB" id="A0A1W0A6H8"/>
<sequence>MASDDGEDENSRMRKINGPLSDLWKKRHQILPHNANGSNAMLQIESADFEHGPWIEMCQFMDLDAKEGRINGGIDLSHLPINTEQILTGFQSSGTLDQDLLLLIQSRKYVDEEIDPLGSIDGYFHRDVVSAIGASLVKGTGIILRKVTVFMPVERGQQYLNICRGNIVQVFPATAGHEQDLDTFHATTEIVQVFEDSSIATTTAADLAIMTQRQVIQRSSKAPAPLPSGGGKTKKLKGKWAWKSFVPRKKVAKESPLSSSDKESPAPVVQAPKAPVWKPRKPPVQAPPIEAPPRTTQYESGFEISDDDVPSSKPTSRSITFTQTNTIELLEEALNDEW</sequence>
<dbReference type="InterPro" id="IPR058570">
    <property type="entry name" value="HROB_OB"/>
</dbReference>
<protein>
    <recommendedName>
        <fullName evidence="2">Homologous recombination OB-fold protein OB-fold domain-containing protein</fullName>
    </recommendedName>
</protein>
<dbReference type="EMBL" id="JNBS01000414">
    <property type="protein sequence ID" value="OQS05799.1"/>
    <property type="molecule type" value="Genomic_DNA"/>
</dbReference>
<dbReference type="PANTHER" id="PTHR14523">
    <property type="entry name" value="UNCHARACTERIZED PROTEIN C17ORF53 HOMOLOG"/>
    <property type="match status" value="1"/>
</dbReference>
<dbReference type="GO" id="GO:0000725">
    <property type="term" value="P:recombinational repair"/>
    <property type="evidence" value="ECO:0007669"/>
    <property type="project" value="InterPro"/>
</dbReference>
<dbReference type="STRING" id="74557.A0A1W0A6H8"/>
<reference evidence="3 4" key="1">
    <citation type="journal article" date="2014" name="Genome Biol. Evol.">
        <title>The secreted proteins of Achlya hypogyna and Thraustotheca clavata identify the ancestral oomycete secretome and reveal gene acquisitions by horizontal gene transfer.</title>
        <authorList>
            <person name="Misner I."/>
            <person name="Blouin N."/>
            <person name="Leonard G."/>
            <person name="Richards T.A."/>
            <person name="Lane C.E."/>
        </authorList>
    </citation>
    <scope>NUCLEOTIDE SEQUENCE [LARGE SCALE GENOMIC DNA]</scope>
    <source>
        <strain evidence="3 4">ATCC 34112</strain>
    </source>
</reference>
<proteinExistence type="predicted"/>
<evidence type="ECO:0000256" key="1">
    <source>
        <dbReference type="SAM" id="MobiDB-lite"/>
    </source>
</evidence>
<feature type="compositionally biased region" description="Polar residues" evidence="1">
    <location>
        <begin position="312"/>
        <end position="322"/>
    </location>
</feature>